<evidence type="ECO:0000313" key="4">
    <source>
        <dbReference type="EMBL" id="KAJ5366098.1"/>
    </source>
</evidence>
<name>A0A9W9V269_PENBR</name>
<dbReference type="EMBL" id="JAPZBR010000001">
    <property type="protein sequence ID" value="KAJ5366098.1"/>
    <property type="molecule type" value="Genomic_DNA"/>
</dbReference>
<evidence type="ECO:0000256" key="2">
    <source>
        <dbReference type="SAM" id="MobiDB-lite"/>
    </source>
</evidence>
<dbReference type="GO" id="GO:0003677">
    <property type="term" value="F:DNA binding"/>
    <property type="evidence" value="ECO:0007669"/>
    <property type="project" value="UniProtKB-KW"/>
</dbReference>
<evidence type="ECO:0000313" key="5">
    <source>
        <dbReference type="Proteomes" id="UP001148299"/>
    </source>
</evidence>
<evidence type="ECO:0000259" key="3">
    <source>
        <dbReference type="PROSITE" id="PS51253"/>
    </source>
</evidence>
<dbReference type="Gene3D" id="3.30.420.10">
    <property type="entry name" value="Ribonuclease H-like superfamily/Ribonuclease H"/>
    <property type="match status" value="1"/>
</dbReference>
<reference evidence="4" key="2">
    <citation type="journal article" date="2023" name="IMA Fungus">
        <title>Comparative genomic study of the Penicillium genus elucidates a diverse pangenome and 15 lateral gene transfer events.</title>
        <authorList>
            <person name="Petersen C."/>
            <person name="Sorensen T."/>
            <person name="Nielsen M.R."/>
            <person name="Sondergaard T.E."/>
            <person name="Sorensen J.L."/>
            <person name="Fitzpatrick D.A."/>
            <person name="Frisvad J.C."/>
            <person name="Nielsen K.L."/>
        </authorList>
    </citation>
    <scope>NUCLEOTIDE SEQUENCE</scope>
    <source>
        <strain evidence="4">IBT 35675</strain>
    </source>
</reference>
<dbReference type="InterPro" id="IPR006600">
    <property type="entry name" value="HTH_CenpB_DNA-bd_dom"/>
</dbReference>
<comment type="caution">
    <text evidence="4">The sequence shown here is derived from an EMBL/GenBank/DDBJ whole genome shotgun (WGS) entry which is preliminary data.</text>
</comment>
<dbReference type="AlphaFoldDB" id="A0A9W9V269"/>
<dbReference type="GO" id="GO:0005634">
    <property type="term" value="C:nucleus"/>
    <property type="evidence" value="ECO:0007669"/>
    <property type="project" value="TreeGrafter"/>
</dbReference>
<dbReference type="InterPro" id="IPR036397">
    <property type="entry name" value="RNaseH_sf"/>
</dbReference>
<dbReference type="InterPro" id="IPR050863">
    <property type="entry name" value="CenT-Element_Derived"/>
</dbReference>
<organism evidence="4 5">
    <name type="scientific">Penicillium brevicompactum</name>
    <dbReference type="NCBI Taxonomy" id="5074"/>
    <lineage>
        <taxon>Eukaryota</taxon>
        <taxon>Fungi</taxon>
        <taxon>Dikarya</taxon>
        <taxon>Ascomycota</taxon>
        <taxon>Pezizomycotina</taxon>
        <taxon>Eurotiomycetes</taxon>
        <taxon>Eurotiomycetidae</taxon>
        <taxon>Eurotiales</taxon>
        <taxon>Aspergillaceae</taxon>
        <taxon>Penicillium</taxon>
    </lineage>
</organism>
<dbReference type="PANTHER" id="PTHR19303:SF74">
    <property type="entry name" value="POGO TRANSPOSABLE ELEMENT WITH KRAB DOMAIN"/>
    <property type="match status" value="1"/>
</dbReference>
<evidence type="ECO:0000256" key="1">
    <source>
        <dbReference type="ARBA" id="ARBA00023125"/>
    </source>
</evidence>
<gene>
    <name evidence="4" type="ORF">N7541_000039</name>
</gene>
<feature type="region of interest" description="Disordered" evidence="2">
    <location>
        <begin position="478"/>
        <end position="498"/>
    </location>
</feature>
<keyword evidence="1" id="KW-0238">DNA-binding</keyword>
<dbReference type="InterPro" id="IPR004875">
    <property type="entry name" value="DDE_SF_endonuclease_dom"/>
</dbReference>
<sequence length="521" mass="59593">MSAAHQRLVRTSYAIQSRSTGIPASTLWRRANNRPSVADKAANQQYLTPQEEQALVEYVLRLADNGYPLPVKFLRSLALIIVRQRSSNFQITDPSLKVRLSGKNWPQGFYRRHPQLKARRLRAIDWKRDGRLIEDKVRHWFDIIGRELADPAILLENVYNMDETGVLLSVLNSLKVLVGKDDLRKHRGTTVKRTLVTAIECISADGRFLHPLIIWPAATHRSSWTTHPTPGWHFACTKTGYTNTEISLYWVEHVFDPQTRDRAGGRPRLLICDGFGTHESLEVMKFCFANRIILCRLPSHTSHKLQPCDVGVFSPLKTAYRAQVEQACRAGVSTIGKPHFTYLYDRARKEAFTPRNIRVKRPGRRYSTTIPVEPPTVSSNICHTPNTSDHFALLRSEVEQDAQNLDGVCKRRLQTLSRATEKVFAERALLLEENRILFEQNNEKTCRQSSGLTVVGHAKVMSYEDIVEAQKKRDITVTEQATRKKRSKAGDKLLSRSEEKRKAEQEIQAWDMSDYCLVLDL</sequence>
<dbReference type="PANTHER" id="PTHR19303">
    <property type="entry name" value="TRANSPOSON"/>
    <property type="match status" value="1"/>
</dbReference>
<keyword evidence="5" id="KW-1185">Reference proteome</keyword>
<feature type="domain" description="HTH CENPB-type" evidence="3">
    <location>
        <begin position="39"/>
        <end position="119"/>
    </location>
</feature>
<accession>A0A9W9V269</accession>
<reference evidence="4" key="1">
    <citation type="submission" date="2022-12" db="EMBL/GenBank/DDBJ databases">
        <authorList>
            <person name="Petersen C."/>
        </authorList>
    </citation>
    <scope>NUCLEOTIDE SEQUENCE</scope>
    <source>
        <strain evidence="4">IBT 35675</strain>
    </source>
</reference>
<feature type="compositionally biased region" description="Basic and acidic residues" evidence="2">
    <location>
        <begin position="488"/>
        <end position="498"/>
    </location>
</feature>
<dbReference type="Pfam" id="PF03184">
    <property type="entry name" value="DDE_1"/>
    <property type="match status" value="1"/>
</dbReference>
<dbReference type="PROSITE" id="PS51253">
    <property type="entry name" value="HTH_CENPB"/>
    <property type="match status" value="1"/>
</dbReference>
<dbReference type="Proteomes" id="UP001148299">
    <property type="component" value="Unassembled WGS sequence"/>
</dbReference>
<proteinExistence type="predicted"/>
<protein>
    <recommendedName>
        <fullName evidence="3">HTH CENPB-type domain-containing protein</fullName>
    </recommendedName>
</protein>